<protein>
    <recommendedName>
        <fullName evidence="2">DUF6534 domain-containing protein</fullName>
    </recommendedName>
</protein>
<name>A0A1Y1UKK9_9TREE</name>
<dbReference type="AlphaFoldDB" id="A0A1Y1UKK9"/>
<accession>A0A1Y1UKK9</accession>
<proteinExistence type="predicted"/>
<evidence type="ECO:0000259" key="2">
    <source>
        <dbReference type="Pfam" id="PF20152"/>
    </source>
</evidence>
<keyword evidence="1" id="KW-1133">Transmembrane helix</keyword>
<evidence type="ECO:0000256" key="1">
    <source>
        <dbReference type="SAM" id="Phobius"/>
    </source>
</evidence>
<comment type="caution">
    <text evidence="3">The sequence shown here is derived from an EMBL/GenBank/DDBJ whole genome shotgun (WGS) entry which is preliminary data.</text>
</comment>
<dbReference type="InParanoid" id="A0A1Y1UKK9"/>
<reference evidence="3 4" key="1">
    <citation type="submission" date="2017-03" db="EMBL/GenBank/DDBJ databases">
        <title>Widespread Adenine N6-methylation of Active Genes in Fungi.</title>
        <authorList>
            <consortium name="DOE Joint Genome Institute"/>
            <person name="Mondo S.J."/>
            <person name="Dannebaum R.O."/>
            <person name="Kuo R.C."/>
            <person name="Louie K.B."/>
            <person name="Bewick A.J."/>
            <person name="Labutti K."/>
            <person name="Haridas S."/>
            <person name="Kuo A."/>
            <person name="Salamov A."/>
            <person name="Ahrendt S.R."/>
            <person name="Lau R."/>
            <person name="Bowen B.P."/>
            <person name="Lipzen A."/>
            <person name="Sullivan W."/>
            <person name="Andreopoulos W.B."/>
            <person name="Clum A."/>
            <person name="Lindquist E."/>
            <person name="Daum C."/>
            <person name="Northen T.R."/>
            <person name="Ramamoorthy G."/>
            <person name="Schmitz R.J."/>
            <person name="Gryganskyi A."/>
            <person name="Culley D."/>
            <person name="Magnuson J."/>
            <person name="James T.Y."/>
            <person name="O'Malley M.A."/>
            <person name="Stajich J.E."/>
            <person name="Spatafora J.W."/>
            <person name="Visel A."/>
            <person name="Grigoriev I.V."/>
        </authorList>
    </citation>
    <scope>NUCLEOTIDE SEQUENCE [LARGE SCALE GENOMIC DNA]</scope>
    <source>
        <strain evidence="3 4">NRRL Y-17943</strain>
    </source>
</reference>
<dbReference type="RefSeq" id="XP_021871652.1">
    <property type="nucleotide sequence ID" value="XM_022013328.1"/>
</dbReference>
<feature type="transmembrane region" description="Helical" evidence="1">
    <location>
        <begin position="59"/>
        <end position="79"/>
    </location>
</feature>
<gene>
    <name evidence="3" type="ORF">BD324DRAFT_578511</name>
</gene>
<feature type="transmembrane region" description="Helical" evidence="1">
    <location>
        <begin position="215"/>
        <end position="234"/>
    </location>
</feature>
<dbReference type="Proteomes" id="UP000193218">
    <property type="component" value="Unassembled WGS sequence"/>
</dbReference>
<evidence type="ECO:0000313" key="3">
    <source>
        <dbReference type="EMBL" id="ORX37665.1"/>
    </source>
</evidence>
<dbReference type="GeneID" id="33555136"/>
<keyword evidence="4" id="KW-1185">Reference proteome</keyword>
<keyword evidence="1" id="KW-0812">Transmembrane</keyword>
<dbReference type="STRING" id="4999.A0A1Y1UKK9"/>
<feature type="transmembrane region" description="Helical" evidence="1">
    <location>
        <begin position="131"/>
        <end position="152"/>
    </location>
</feature>
<organism evidence="3 4">
    <name type="scientific">Kockovaella imperatae</name>
    <dbReference type="NCBI Taxonomy" id="4999"/>
    <lineage>
        <taxon>Eukaryota</taxon>
        <taxon>Fungi</taxon>
        <taxon>Dikarya</taxon>
        <taxon>Basidiomycota</taxon>
        <taxon>Agaricomycotina</taxon>
        <taxon>Tremellomycetes</taxon>
        <taxon>Tremellales</taxon>
        <taxon>Cuniculitremaceae</taxon>
        <taxon>Kockovaella</taxon>
    </lineage>
</organism>
<feature type="transmembrane region" description="Helical" evidence="1">
    <location>
        <begin position="20"/>
        <end position="47"/>
    </location>
</feature>
<dbReference type="Pfam" id="PF20152">
    <property type="entry name" value="DUF6534"/>
    <property type="match status" value="1"/>
</dbReference>
<feature type="transmembrane region" description="Helical" evidence="1">
    <location>
        <begin position="99"/>
        <end position="119"/>
    </location>
</feature>
<dbReference type="EMBL" id="NBSH01000005">
    <property type="protein sequence ID" value="ORX37665.1"/>
    <property type="molecule type" value="Genomic_DNA"/>
</dbReference>
<keyword evidence="1" id="KW-0472">Membrane</keyword>
<sequence>MAVPSTEAEIAANFAPEARFSLGCMFAEVVIDTFLAGILTMQVWTYFKYQMGDARWIKFIVIATAALNAGVTAFIWYFIQYLFVENFGLWAPFAETRLTVTTSFPVLDSVNSGIVQSFFAYRAYRLCNRKIVIPIVVGILIVMSFGATLANLVMFGSAESLFQAADVTVPVLIWLCSIMTADLIITVCILYGLTRSRTGWSHTDRTITRLVRMTLEAQVPPTLLAIAFIIEFVITPASLLGGMLEGIQCKLYAVGLLYALNVRVTLQQRFIGDNETKQGQVFAMSNRPTQKTQLQIDVETETHVQVSIGRRDSAARRSVCRC</sequence>
<feature type="domain" description="DUF6534" evidence="2">
    <location>
        <begin position="179"/>
        <end position="264"/>
    </location>
</feature>
<dbReference type="InterPro" id="IPR045339">
    <property type="entry name" value="DUF6534"/>
</dbReference>
<dbReference type="PANTHER" id="PTHR40465:SF1">
    <property type="entry name" value="DUF6534 DOMAIN-CONTAINING PROTEIN"/>
    <property type="match status" value="1"/>
</dbReference>
<dbReference type="OrthoDB" id="2562493at2759"/>
<evidence type="ECO:0000313" key="4">
    <source>
        <dbReference type="Proteomes" id="UP000193218"/>
    </source>
</evidence>
<feature type="transmembrane region" description="Helical" evidence="1">
    <location>
        <begin position="172"/>
        <end position="194"/>
    </location>
</feature>
<dbReference type="PANTHER" id="PTHR40465">
    <property type="entry name" value="CHROMOSOME 1, WHOLE GENOME SHOTGUN SEQUENCE"/>
    <property type="match status" value="1"/>
</dbReference>